<dbReference type="AlphaFoldDB" id="A0A5K7XI91"/>
<evidence type="ECO:0000313" key="2">
    <source>
        <dbReference type="Proteomes" id="UP000326837"/>
    </source>
</evidence>
<dbReference type="Proteomes" id="UP000326837">
    <property type="component" value="Chromosome"/>
</dbReference>
<protein>
    <submittedName>
        <fullName evidence="1">Uncharacterized protein</fullName>
    </submittedName>
</protein>
<name>A0A5K7XI91_9BACT</name>
<evidence type="ECO:0000313" key="1">
    <source>
        <dbReference type="EMBL" id="BBO35772.1"/>
    </source>
</evidence>
<keyword evidence="2" id="KW-1185">Reference proteome</keyword>
<reference evidence="2" key="1">
    <citation type="submission" date="2019-10" db="EMBL/GenBank/DDBJ databases">
        <title>Lacipirellula parvula gen. nov., sp. nov., representing a lineage of planctomycetes widespread in freshwater anoxic habitats, and description of the family Lacipirellulaceae.</title>
        <authorList>
            <person name="Dedysh S.N."/>
            <person name="Kulichevskaya I.S."/>
            <person name="Beletsky A.V."/>
            <person name="Rakitin A.L."/>
            <person name="Mardanov A.V."/>
            <person name="Ivanova A.A."/>
            <person name="Saltykova V.X."/>
            <person name="Rijpstra W.I.C."/>
            <person name="Sinninghe Damste J.S."/>
            <person name="Ravin N.V."/>
        </authorList>
    </citation>
    <scope>NUCLEOTIDE SEQUENCE [LARGE SCALE GENOMIC DNA]</scope>
    <source>
        <strain evidence="2">PX69</strain>
    </source>
</reference>
<accession>A0A5K7XI91</accession>
<organism evidence="1 2">
    <name type="scientific">Lacipirellula parvula</name>
    <dbReference type="NCBI Taxonomy" id="2650471"/>
    <lineage>
        <taxon>Bacteria</taxon>
        <taxon>Pseudomonadati</taxon>
        <taxon>Planctomycetota</taxon>
        <taxon>Planctomycetia</taxon>
        <taxon>Pirellulales</taxon>
        <taxon>Lacipirellulaceae</taxon>
        <taxon>Lacipirellula</taxon>
    </lineage>
</organism>
<sequence length="50" mass="5803">MQFVASTPKGLFYRTKWHWHITCVPIVRLAVSRQIIFAASAARETRRATE</sequence>
<proteinExistence type="predicted"/>
<dbReference type="KEGG" id="lpav:PLANPX_5384"/>
<gene>
    <name evidence="1" type="ORF">PLANPX_5384</name>
</gene>
<dbReference type="EMBL" id="AP021861">
    <property type="protein sequence ID" value="BBO35772.1"/>
    <property type="molecule type" value="Genomic_DNA"/>
</dbReference>